<dbReference type="PANTHER" id="PTHR18964">
    <property type="entry name" value="ROK (REPRESSOR, ORF, KINASE) FAMILY"/>
    <property type="match status" value="1"/>
</dbReference>
<dbReference type="Gene3D" id="3.30.420.40">
    <property type="match status" value="2"/>
</dbReference>
<dbReference type="SUPFAM" id="SSF53067">
    <property type="entry name" value="Actin-like ATPase domain"/>
    <property type="match status" value="1"/>
</dbReference>
<organism evidence="3 4">
    <name type="scientific">Deinococcus seoulensis</name>
    <dbReference type="NCBI Taxonomy" id="1837379"/>
    <lineage>
        <taxon>Bacteria</taxon>
        <taxon>Thermotogati</taxon>
        <taxon>Deinococcota</taxon>
        <taxon>Deinococci</taxon>
        <taxon>Deinococcales</taxon>
        <taxon>Deinococcaceae</taxon>
        <taxon>Deinococcus</taxon>
    </lineage>
</organism>
<dbReference type="Pfam" id="PF12802">
    <property type="entry name" value="MarR_2"/>
    <property type="match status" value="1"/>
</dbReference>
<evidence type="ECO:0000256" key="1">
    <source>
        <dbReference type="ARBA" id="ARBA00006479"/>
    </source>
</evidence>
<dbReference type="PANTHER" id="PTHR18964:SF149">
    <property type="entry name" value="BIFUNCTIONAL UDP-N-ACETYLGLUCOSAMINE 2-EPIMERASE_N-ACETYLMANNOSAMINE KINASE"/>
    <property type="match status" value="1"/>
</dbReference>
<comment type="caution">
    <text evidence="3">The sequence shown here is derived from an EMBL/GenBank/DDBJ whole genome shotgun (WGS) entry which is preliminary data.</text>
</comment>
<name>A0ABQ2RZA0_9DEIO</name>
<dbReference type="InterPro" id="IPR000600">
    <property type="entry name" value="ROK"/>
</dbReference>
<evidence type="ECO:0000313" key="4">
    <source>
        <dbReference type="Proteomes" id="UP000634308"/>
    </source>
</evidence>
<sequence length="401" mass="42107">MTTHTRPARAGDQSYLKRLNRSAILELVRQEPGLSRAELAARTHVTKVTVGTVVQELLDEGWLTEGTLQHGGLGRPGRPVHLNEDRHVIIGADVGVQGLRVVATTLTGRVLTRHVHDGPTGDPDTAAATLAALITAAQNDPAARDRQLLGLGVAVPGPVSQPGHLLLLAPNLGWRDVPFLDLLSAHLPALPGLTLLENEANAAAFAESYLRGRDAPDMLAYLSLGSGIGAGLVVGTPEPRLLRGAGHLAGEIGHTVLQPGGLYCHCGNRGCAETLLSGWAIRAALGIPHGPLVEAVNARLDEPEVQVTLRRAGEALGLLLTNLNHTLNPSEIVLGGPLTRLGGPLMPAALDFFHEHQHHLYATAPPTRVQVRTDSTLLAARGVAAQVLARTIRSAESGVVA</sequence>
<dbReference type="InterPro" id="IPR000835">
    <property type="entry name" value="HTH_MarR-typ"/>
</dbReference>
<dbReference type="EMBL" id="BMQM01000039">
    <property type="protein sequence ID" value="GGR72290.1"/>
    <property type="molecule type" value="Genomic_DNA"/>
</dbReference>
<dbReference type="InterPro" id="IPR036390">
    <property type="entry name" value="WH_DNA-bd_sf"/>
</dbReference>
<evidence type="ECO:0000259" key="2">
    <source>
        <dbReference type="Pfam" id="PF12802"/>
    </source>
</evidence>
<accession>A0ABQ2RZA0</accession>
<dbReference type="Gene3D" id="1.10.10.10">
    <property type="entry name" value="Winged helix-like DNA-binding domain superfamily/Winged helix DNA-binding domain"/>
    <property type="match status" value="1"/>
</dbReference>
<gene>
    <name evidence="3" type="ORF">GCM10008959_37260</name>
</gene>
<dbReference type="SUPFAM" id="SSF46785">
    <property type="entry name" value="Winged helix' DNA-binding domain"/>
    <property type="match status" value="1"/>
</dbReference>
<dbReference type="Pfam" id="PF00480">
    <property type="entry name" value="ROK"/>
    <property type="match status" value="1"/>
</dbReference>
<comment type="similarity">
    <text evidence="1">Belongs to the ROK (NagC/XylR) family.</text>
</comment>
<protein>
    <submittedName>
        <fullName evidence="3">Xylose repressor</fullName>
    </submittedName>
</protein>
<dbReference type="Proteomes" id="UP000634308">
    <property type="component" value="Unassembled WGS sequence"/>
</dbReference>
<evidence type="ECO:0000313" key="3">
    <source>
        <dbReference type="EMBL" id="GGR72290.1"/>
    </source>
</evidence>
<proteinExistence type="inferred from homology"/>
<feature type="domain" description="HTH marR-type" evidence="2">
    <location>
        <begin position="22"/>
        <end position="65"/>
    </location>
</feature>
<dbReference type="InterPro" id="IPR036388">
    <property type="entry name" value="WH-like_DNA-bd_sf"/>
</dbReference>
<dbReference type="InterPro" id="IPR043129">
    <property type="entry name" value="ATPase_NBD"/>
</dbReference>
<keyword evidence="4" id="KW-1185">Reference proteome</keyword>
<reference evidence="4" key="1">
    <citation type="journal article" date="2019" name="Int. J. Syst. Evol. Microbiol.">
        <title>The Global Catalogue of Microorganisms (GCM) 10K type strain sequencing project: providing services to taxonomists for standard genome sequencing and annotation.</title>
        <authorList>
            <consortium name="The Broad Institute Genomics Platform"/>
            <consortium name="The Broad Institute Genome Sequencing Center for Infectious Disease"/>
            <person name="Wu L."/>
            <person name="Ma J."/>
        </authorList>
    </citation>
    <scope>NUCLEOTIDE SEQUENCE [LARGE SCALE GENOMIC DNA]</scope>
    <source>
        <strain evidence="4">JCM 31404</strain>
    </source>
</reference>